<evidence type="ECO:0000256" key="2">
    <source>
        <dbReference type="SAM" id="Coils"/>
    </source>
</evidence>
<dbReference type="Gene3D" id="3.40.50.1000">
    <property type="entry name" value="HAD superfamily/HAD-like"/>
    <property type="match status" value="1"/>
</dbReference>
<dbReference type="AlphaFoldDB" id="A0A316ZA79"/>
<dbReference type="InterPro" id="IPR023214">
    <property type="entry name" value="HAD_sf"/>
</dbReference>
<dbReference type="EMBL" id="KZ819293">
    <property type="protein sequence ID" value="PWN97862.1"/>
    <property type="molecule type" value="Genomic_DNA"/>
</dbReference>
<evidence type="ECO:0000313" key="5">
    <source>
        <dbReference type="Proteomes" id="UP000245946"/>
    </source>
</evidence>
<dbReference type="Pfam" id="PF09419">
    <property type="entry name" value="PGP_phosphatase"/>
    <property type="match status" value="1"/>
</dbReference>
<feature type="coiled-coil region" evidence="2">
    <location>
        <begin position="509"/>
        <end position="536"/>
    </location>
</feature>
<dbReference type="OrthoDB" id="198652at2759"/>
<dbReference type="SUPFAM" id="SSF56784">
    <property type="entry name" value="HAD-like"/>
    <property type="match status" value="1"/>
</dbReference>
<dbReference type="STRING" id="58919.A0A316ZA79"/>
<dbReference type="GO" id="GO:0008962">
    <property type="term" value="F:phosphatidylglycerophosphatase activity"/>
    <property type="evidence" value="ECO:0007669"/>
    <property type="project" value="InterPro"/>
</dbReference>
<gene>
    <name evidence="4" type="ORF">FA09DRAFT_360679</name>
</gene>
<feature type="region of interest" description="Disordered" evidence="3">
    <location>
        <begin position="335"/>
        <end position="435"/>
    </location>
</feature>
<dbReference type="GO" id="GO:0016020">
    <property type="term" value="C:membrane"/>
    <property type="evidence" value="ECO:0007669"/>
    <property type="project" value="InterPro"/>
</dbReference>
<evidence type="ECO:0000256" key="3">
    <source>
        <dbReference type="SAM" id="MobiDB-lite"/>
    </source>
</evidence>
<keyword evidence="1" id="KW-0597">Phosphoprotein</keyword>
<dbReference type="PRINTS" id="PR01471">
    <property type="entry name" value="HISTAMINEH3R"/>
</dbReference>
<feature type="compositionally biased region" description="Low complexity" evidence="3">
    <location>
        <begin position="371"/>
        <end position="415"/>
    </location>
</feature>
<reference evidence="4 5" key="1">
    <citation type="journal article" date="2018" name="Mol. Biol. Evol.">
        <title>Broad Genomic Sampling Reveals a Smut Pathogenic Ancestry of the Fungal Clade Ustilaginomycotina.</title>
        <authorList>
            <person name="Kijpornyongpan T."/>
            <person name="Mondo S.J."/>
            <person name="Barry K."/>
            <person name="Sandor L."/>
            <person name="Lee J."/>
            <person name="Lipzen A."/>
            <person name="Pangilinan J."/>
            <person name="LaButti K."/>
            <person name="Hainaut M."/>
            <person name="Henrissat B."/>
            <person name="Grigoriev I.V."/>
            <person name="Spatafora J.W."/>
            <person name="Aime M.C."/>
        </authorList>
    </citation>
    <scope>NUCLEOTIDE SEQUENCE [LARGE SCALE GENOMIC DNA]</scope>
    <source>
        <strain evidence="4 5">MCA 4186</strain>
    </source>
</reference>
<feature type="compositionally biased region" description="Low complexity" evidence="3">
    <location>
        <begin position="481"/>
        <end position="496"/>
    </location>
</feature>
<evidence type="ECO:0008006" key="6">
    <source>
        <dbReference type="Google" id="ProtNLM"/>
    </source>
</evidence>
<dbReference type="GeneID" id="37272801"/>
<accession>A0A316ZA79</accession>
<organism evidence="4 5">
    <name type="scientific">Tilletiopsis washingtonensis</name>
    <dbReference type="NCBI Taxonomy" id="58919"/>
    <lineage>
        <taxon>Eukaryota</taxon>
        <taxon>Fungi</taxon>
        <taxon>Dikarya</taxon>
        <taxon>Basidiomycota</taxon>
        <taxon>Ustilaginomycotina</taxon>
        <taxon>Exobasidiomycetes</taxon>
        <taxon>Entylomatales</taxon>
        <taxon>Entylomatales incertae sedis</taxon>
        <taxon>Tilletiopsis</taxon>
    </lineage>
</organism>
<dbReference type="InterPro" id="IPR027706">
    <property type="entry name" value="PGP_Pase"/>
</dbReference>
<dbReference type="InterPro" id="IPR036412">
    <property type="entry name" value="HAD-like_sf"/>
</dbReference>
<dbReference type="InterPro" id="IPR003980">
    <property type="entry name" value="Histamine_H3_rcpt"/>
</dbReference>
<evidence type="ECO:0000313" key="4">
    <source>
        <dbReference type="EMBL" id="PWN97862.1"/>
    </source>
</evidence>
<dbReference type="GO" id="GO:0004969">
    <property type="term" value="F:histamine receptor activity"/>
    <property type="evidence" value="ECO:0007669"/>
    <property type="project" value="InterPro"/>
</dbReference>
<proteinExistence type="predicted"/>
<keyword evidence="5" id="KW-1185">Reference proteome</keyword>
<evidence type="ECO:0000256" key="1">
    <source>
        <dbReference type="ARBA" id="ARBA00022553"/>
    </source>
</evidence>
<protein>
    <recommendedName>
        <fullName evidence="6">HAD-superfamily phosphatase</fullName>
    </recommendedName>
</protein>
<feature type="region of interest" description="Disordered" evidence="3">
    <location>
        <begin position="476"/>
        <end position="507"/>
    </location>
</feature>
<dbReference type="RefSeq" id="XP_025598141.1">
    <property type="nucleotide sequence ID" value="XM_025745257.1"/>
</dbReference>
<name>A0A316ZA79_9BASI</name>
<dbReference type="Proteomes" id="UP000245946">
    <property type="component" value="Unassembled WGS sequence"/>
</dbReference>
<sequence length="540" mass="57456">MPNIPALGGLLHALVRPGLVVPHLVVADIAALDWRRLHAAGVRAIVCDKDNCLTKPHEDVLAPAIREAWHQAIETFGRDNILIVSNSAGSSSDPHGLGAENLSRELWVPVLAHPAKKPARACARQIADVLRPQGHVLVIGDRPTTDVVLAHRLDRVLRRQHARSGLAIEPAPQGSSAGVVDLLGADTTGASGGPRAFAVLTTHLWASERLGTRLMRGAENTALRLLARRKTAPGGGWRPSAENAASAEWMALALRPARTSEVRASLPPLRAQQAGLLAMLLSQPSLPRWARPPLRALLFVTSTRPALWLGSWLSKGWSMVGEGVRLGTDARLRSPRFLPPMEQRARLGAPPRGSRGYATGPPRPPARDGQARAPRAATAPAKAKSGVAGSAPAPSQRAASESRAPRPIARPRPGLAAPPRPSPQAKAEPQPEPLVPPPSKIRGWIPALLALVIIPTGWFAGVALHEYRTEIQGEPDETVDAAPATAPAAAAPPAAAQPELSARVKAEQQAALEREAYHVARELKDLQEKQARLQERAARP</sequence>
<keyword evidence="2" id="KW-0175">Coiled coil</keyword>